<evidence type="ECO:0000256" key="1">
    <source>
        <dbReference type="ARBA" id="ARBA00022729"/>
    </source>
</evidence>
<organism evidence="5 6">
    <name type="scientific">Chthoniobacter flavus Ellin428</name>
    <dbReference type="NCBI Taxonomy" id="497964"/>
    <lineage>
        <taxon>Bacteria</taxon>
        <taxon>Pseudomonadati</taxon>
        <taxon>Verrucomicrobiota</taxon>
        <taxon>Spartobacteria</taxon>
        <taxon>Chthoniobacterales</taxon>
        <taxon>Chthoniobacteraceae</taxon>
        <taxon>Chthoniobacter</taxon>
    </lineage>
</organism>
<dbReference type="Pfam" id="PF25833">
    <property type="entry name" value="Fn3_SaeA_3rd"/>
    <property type="match status" value="1"/>
</dbReference>
<name>B4D7D8_9BACT</name>
<evidence type="ECO:0000259" key="4">
    <source>
        <dbReference type="PROSITE" id="PS50853"/>
    </source>
</evidence>
<dbReference type="CDD" id="cd00063">
    <property type="entry name" value="FN3"/>
    <property type="match status" value="2"/>
</dbReference>
<comment type="caution">
    <text evidence="5">The sequence shown here is derived from an EMBL/GenBank/DDBJ whole genome shotgun (WGS) entry which is preliminary data.</text>
</comment>
<dbReference type="InterPro" id="IPR029413">
    <property type="entry name" value="RG-lyase_II"/>
</dbReference>
<dbReference type="Proteomes" id="UP000005824">
    <property type="component" value="Unassembled WGS sequence"/>
</dbReference>
<evidence type="ECO:0000256" key="3">
    <source>
        <dbReference type="SAM" id="SignalP"/>
    </source>
</evidence>
<feature type="domain" description="Fibronectin type-III" evidence="4">
    <location>
        <begin position="902"/>
        <end position="1003"/>
    </location>
</feature>
<dbReference type="SUPFAM" id="SSF49785">
    <property type="entry name" value="Galactose-binding domain-like"/>
    <property type="match status" value="1"/>
</dbReference>
<feature type="domain" description="Fibronectin type-III" evidence="4">
    <location>
        <begin position="695"/>
        <end position="793"/>
    </location>
</feature>
<dbReference type="InterPro" id="IPR013783">
    <property type="entry name" value="Ig-like_fold"/>
</dbReference>
<dbReference type="InterPro" id="IPR029411">
    <property type="entry name" value="RG-lyase_III"/>
</dbReference>
<dbReference type="Gene3D" id="2.60.40.1120">
    <property type="entry name" value="Carboxypeptidase-like, regulatory domain"/>
    <property type="match status" value="1"/>
</dbReference>
<dbReference type="InterPro" id="IPR051850">
    <property type="entry name" value="Polysacch_Lyase_4"/>
</dbReference>
<dbReference type="SMART" id="SM00060">
    <property type="entry name" value="FN3"/>
    <property type="match status" value="3"/>
</dbReference>
<gene>
    <name evidence="5" type="ORF">CfE428DRAFT_4853</name>
</gene>
<dbReference type="InterPro" id="IPR058692">
    <property type="entry name" value="Fn3_SaeA_2nd"/>
</dbReference>
<protein>
    <submittedName>
        <fullName evidence="5">Fibronectin type III domain protein</fullName>
    </submittedName>
</protein>
<dbReference type="Pfam" id="PF14683">
    <property type="entry name" value="CBM-like"/>
    <property type="match status" value="1"/>
</dbReference>
<dbReference type="AlphaFoldDB" id="B4D7D8"/>
<dbReference type="InParanoid" id="B4D7D8"/>
<dbReference type="InterPro" id="IPR008979">
    <property type="entry name" value="Galactose-bd-like_sf"/>
</dbReference>
<dbReference type="PANTHER" id="PTHR32018:SF1">
    <property type="entry name" value="RHAMNOGALACTURONAN ENDOLYASE"/>
    <property type="match status" value="1"/>
</dbReference>
<keyword evidence="6" id="KW-1185">Reference proteome</keyword>
<dbReference type="PROSITE" id="PS50853">
    <property type="entry name" value="FN3"/>
    <property type="match status" value="3"/>
</dbReference>
<dbReference type="Pfam" id="PF14686">
    <property type="entry name" value="fn3_3"/>
    <property type="match status" value="1"/>
</dbReference>
<feature type="signal peptide" evidence="3">
    <location>
        <begin position="1"/>
        <end position="31"/>
    </location>
</feature>
<dbReference type="InterPro" id="IPR036116">
    <property type="entry name" value="FN3_sf"/>
</dbReference>
<dbReference type="eggNOG" id="COG4733">
    <property type="taxonomic scope" value="Bacteria"/>
</dbReference>
<dbReference type="GO" id="GO:0030246">
    <property type="term" value="F:carbohydrate binding"/>
    <property type="evidence" value="ECO:0007669"/>
    <property type="project" value="InterPro"/>
</dbReference>
<dbReference type="InterPro" id="IPR003961">
    <property type="entry name" value="FN3_dom"/>
</dbReference>
<proteinExistence type="predicted"/>
<accession>B4D7D8</accession>
<sequence>MVWSLARALTSVSGLVLAILAIAFSFRPACAAANAPEGRTGPGPNVTVKENGDGTVTMANGIASIVIVTKTGRLNSVGYTYDHDGTPKTCETLSGKGQYYYGGFSLGNGVFEYALAVDPASNGGDLADVKLVSSTEKNGVMEIHFSMLRGSPGFYSTATMTHRPQDERFEVGAWGVVTRVPAAFNWLSADDKRNWFIGVPTKTGVKVPDSPHEITVCLDGTQAGNYADKFIYGQDHSDLRAWGWSSVGQGGLNVGRWMMTTMEFSNGGPLKRDVSSYPYSELNNSILTGEVGMGSDGYLDNGEVWTKTCGPWFTYLNSVPASVKDAKQAAHLLFQDAQARAEAEAKAWPYAWFKNEHFVPASGRGVVKGKIVIHDSGNPNASAAGLWVGLQRQPQTYKGFYDFQKWSKTYQWWVKTEADGSFTIPNVHAGEKYLLWAFGPGAAGTFLSQKLEGGQPPFACDLPSKEFTVAVKAGETENLGTIQWTPVRVGATVFELGTPNRKADEFRHGEDYWAPGTPPKLGFPTPVWGGQMEFPLDFPDGLNYVVGQSQWTKDWNYVLPAMADAKGDYQPCTGTITFDLAKAPDKGATASIYIALAGNDGDKVVVRVNGADLGTAAGVTGAPNAMTPAGFAPPYSDTSSIHFSDHGPFSDERITFPADLLRAGKNTIALTMDSRKMVSFLMVDYLRLELPGYVPPAPAEVMAYAGNNRVLVTWPVMPGATSYNILRSTQRDSGYASMASGHLAPVCGSGQIRTTFADTTAANGTQYFYVVQSVNPGGKSADSKPSAGTTPTAKLSASAPPAPTRLTVAHSGHHEAALTWSAAPGANYYRVWRTTMHLDGVGGTDPLRTVLMDETAGTGFTDHSPTDGRIYRYHVTATNAAGTSGASDAVTAVPLPPPPATAPEALAGNWKKTRNGNAISLTWQPVPGATGYVIYRSTGTVSEFQWPVHFLTALVETTYTDQGNTDKGAKVKGLDNASDYSYQVTAVNAGGISPPATVHVAGH</sequence>
<dbReference type="Gene3D" id="2.60.40.10">
    <property type="entry name" value="Immunoglobulins"/>
    <property type="match status" value="3"/>
</dbReference>
<dbReference type="EMBL" id="ABVL01000018">
    <property type="protein sequence ID" value="EDY17555.1"/>
    <property type="molecule type" value="Genomic_DNA"/>
</dbReference>
<evidence type="ECO:0000256" key="2">
    <source>
        <dbReference type="SAM" id="MobiDB-lite"/>
    </source>
</evidence>
<dbReference type="InterPro" id="IPR013784">
    <property type="entry name" value="Carb-bd-like_fold"/>
</dbReference>
<dbReference type="SUPFAM" id="SSF49265">
    <property type="entry name" value="Fibronectin type III"/>
    <property type="match status" value="2"/>
</dbReference>
<reference evidence="5 6" key="1">
    <citation type="journal article" date="2011" name="J. Bacteriol.">
        <title>Genome sequence of Chthoniobacter flavus Ellin428, an aerobic heterotrophic soil bacterium.</title>
        <authorList>
            <person name="Kant R."/>
            <person name="van Passel M.W."/>
            <person name="Palva A."/>
            <person name="Lucas S."/>
            <person name="Lapidus A."/>
            <person name="Glavina Del Rio T."/>
            <person name="Dalin E."/>
            <person name="Tice H."/>
            <person name="Bruce D."/>
            <person name="Goodwin L."/>
            <person name="Pitluck S."/>
            <person name="Larimer F.W."/>
            <person name="Land M.L."/>
            <person name="Hauser L."/>
            <person name="Sangwan P."/>
            <person name="de Vos W.M."/>
            <person name="Janssen P.H."/>
            <person name="Smidt H."/>
        </authorList>
    </citation>
    <scope>NUCLEOTIDE SEQUENCE [LARGE SCALE GENOMIC DNA]</scope>
    <source>
        <strain evidence="5 6">Ellin428</strain>
    </source>
</reference>
<feature type="chain" id="PRO_5002800537" evidence="3">
    <location>
        <begin position="32"/>
        <end position="1003"/>
    </location>
</feature>
<evidence type="ECO:0000313" key="6">
    <source>
        <dbReference type="Proteomes" id="UP000005824"/>
    </source>
</evidence>
<feature type="domain" description="Fibronectin type-III" evidence="4">
    <location>
        <begin position="802"/>
        <end position="898"/>
    </location>
</feature>
<dbReference type="PANTHER" id="PTHR32018">
    <property type="entry name" value="RHAMNOGALACTURONATE LYASE FAMILY PROTEIN"/>
    <property type="match status" value="1"/>
</dbReference>
<feature type="region of interest" description="Disordered" evidence="2">
    <location>
        <begin position="779"/>
        <end position="801"/>
    </location>
</feature>
<keyword evidence="1 3" id="KW-0732">Signal</keyword>
<dbReference type="RefSeq" id="WP_006982174.1">
    <property type="nucleotide sequence ID" value="NZ_ABVL01000018.1"/>
</dbReference>
<feature type="compositionally biased region" description="Polar residues" evidence="2">
    <location>
        <begin position="786"/>
        <end position="795"/>
    </location>
</feature>
<dbReference type="CDD" id="cd10316">
    <property type="entry name" value="RGL4_M"/>
    <property type="match status" value="1"/>
</dbReference>
<evidence type="ECO:0000313" key="5">
    <source>
        <dbReference type="EMBL" id="EDY17555.1"/>
    </source>
</evidence>
<dbReference type="SUPFAM" id="SSF49452">
    <property type="entry name" value="Starch-binding domain-like"/>
    <property type="match status" value="1"/>
</dbReference>
<dbReference type="STRING" id="497964.CfE428DRAFT_4853"/>
<dbReference type="Gene3D" id="2.60.120.260">
    <property type="entry name" value="Galactose-binding domain-like"/>
    <property type="match status" value="1"/>
</dbReference>